<proteinExistence type="predicted"/>
<accession>A0A0D2IU68</accession>
<dbReference type="RefSeq" id="XP_013276740.1">
    <property type="nucleotide sequence ID" value="XM_013421286.1"/>
</dbReference>
<keyword evidence="2" id="KW-1185">Reference proteome</keyword>
<sequence length="316" mass="36208">MSLKHRGVALNELRSSLSAPDRHCSGLILLTMSTLLTLNYMINDLEAFKVHLHALETMRRSCDADEGDELFIFFYPGHPFPPDLCTVIAKLPEGFAEVALGGSIAVEFISFLVKLTELIGWMSRSLDERLLLPRPEMTLQRAIYDLQCLSALPLIPMESRMLQRCLLWCSIVLASAWDKQIDASPENHVVLDRLVDRMPEARSWEDTEETMRKFMWDDRLSDEWEVCWRAAAFRTRRQRRRASQMAPLSQLLMESSQNSSSVATLRDWYRESPAENVREKDTKTVEPSAPQACNAKFDLRSAPTRYLAMLGEQEGH</sequence>
<name>A0A0D2IU68_9EURO</name>
<dbReference type="HOGENOM" id="CLU_032227_2_0_1"/>
<dbReference type="VEuPathDB" id="FungiDB:Z518_00684"/>
<gene>
    <name evidence="1" type="ORF">Z518_00684</name>
</gene>
<dbReference type="OrthoDB" id="4147290at2759"/>
<reference evidence="1 2" key="1">
    <citation type="submission" date="2015-01" db="EMBL/GenBank/DDBJ databases">
        <title>The Genome Sequence of Rhinocladiella mackenzie CBS 650.93.</title>
        <authorList>
            <consortium name="The Broad Institute Genomics Platform"/>
            <person name="Cuomo C."/>
            <person name="de Hoog S."/>
            <person name="Gorbushina A."/>
            <person name="Stielow B."/>
            <person name="Teixiera M."/>
            <person name="Abouelleil A."/>
            <person name="Chapman S.B."/>
            <person name="Priest M."/>
            <person name="Young S.K."/>
            <person name="Wortman J."/>
            <person name="Nusbaum C."/>
            <person name="Birren B."/>
        </authorList>
    </citation>
    <scope>NUCLEOTIDE SEQUENCE [LARGE SCALE GENOMIC DNA]</scope>
    <source>
        <strain evidence="1 2">CBS 650.93</strain>
    </source>
</reference>
<dbReference type="Proteomes" id="UP000053617">
    <property type="component" value="Unassembled WGS sequence"/>
</dbReference>
<dbReference type="EMBL" id="KN847475">
    <property type="protein sequence ID" value="KIX09604.1"/>
    <property type="molecule type" value="Genomic_DNA"/>
</dbReference>
<organism evidence="1 2">
    <name type="scientific">Rhinocladiella mackenziei CBS 650.93</name>
    <dbReference type="NCBI Taxonomy" id="1442369"/>
    <lineage>
        <taxon>Eukaryota</taxon>
        <taxon>Fungi</taxon>
        <taxon>Dikarya</taxon>
        <taxon>Ascomycota</taxon>
        <taxon>Pezizomycotina</taxon>
        <taxon>Eurotiomycetes</taxon>
        <taxon>Chaetothyriomycetidae</taxon>
        <taxon>Chaetothyriales</taxon>
        <taxon>Herpotrichiellaceae</taxon>
        <taxon>Rhinocladiella</taxon>
    </lineage>
</organism>
<dbReference type="AlphaFoldDB" id="A0A0D2IU68"/>
<evidence type="ECO:0000313" key="1">
    <source>
        <dbReference type="EMBL" id="KIX09604.1"/>
    </source>
</evidence>
<dbReference type="GeneID" id="25288755"/>
<evidence type="ECO:0000313" key="2">
    <source>
        <dbReference type="Proteomes" id="UP000053617"/>
    </source>
</evidence>
<protein>
    <submittedName>
        <fullName evidence="1">Uncharacterized protein</fullName>
    </submittedName>
</protein>